<dbReference type="PANTHER" id="PTHR37299">
    <property type="entry name" value="TRANSCRIPTIONAL REGULATOR-RELATED"/>
    <property type="match status" value="1"/>
</dbReference>
<dbReference type="Proteomes" id="UP001501175">
    <property type="component" value="Unassembled WGS sequence"/>
</dbReference>
<dbReference type="Pfam" id="PF04397">
    <property type="entry name" value="LytTR"/>
    <property type="match status" value="1"/>
</dbReference>
<dbReference type="InterPro" id="IPR007492">
    <property type="entry name" value="LytTR_DNA-bd_dom"/>
</dbReference>
<evidence type="ECO:0000313" key="2">
    <source>
        <dbReference type="EMBL" id="GAA4467783.1"/>
    </source>
</evidence>
<evidence type="ECO:0000259" key="1">
    <source>
        <dbReference type="PROSITE" id="PS50930"/>
    </source>
</evidence>
<dbReference type="RefSeq" id="WP_345248630.1">
    <property type="nucleotide sequence ID" value="NZ_BAABHD010000082.1"/>
</dbReference>
<evidence type="ECO:0000313" key="3">
    <source>
        <dbReference type="Proteomes" id="UP001501175"/>
    </source>
</evidence>
<dbReference type="SMART" id="SM00850">
    <property type="entry name" value="LytTR"/>
    <property type="match status" value="1"/>
</dbReference>
<accession>A0ABP8NI87</accession>
<dbReference type="PANTHER" id="PTHR37299:SF1">
    <property type="entry name" value="STAGE 0 SPORULATION PROTEIN A HOMOLOG"/>
    <property type="match status" value="1"/>
</dbReference>
<reference evidence="3" key="1">
    <citation type="journal article" date="2019" name="Int. J. Syst. Evol. Microbiol.">
        <title>The Global Catalogue of Microorganisms (GCM) 10K type strain sequencing project: providing services to taxonomists for standard genome sequencing and annotation.</title>
        <authorList>
            <consortium name="The Broad Institute Genomics Platform"/>
            <consortium name="The Broad Institute Genome Sequencing Center for Infectious Disease"/>
            <person name="Wu L."/>
            <person name="Ma J."/>
        </authorList>
    </citation>
    <scope>NUCLEOTIDE SEQUENCE [LARGE SCALE GENOMIC DNA]</scope>
    <source>
        <strain evidence="3">JCM 17927</strain>
    </source>
</reference>
<feature type="domain" description="HTH LytTR-type" evidence="1">
    <location>
        <begin position="23"/>
        <end position="122"/>
    </location>
</feature>
<name>A0ABP8NI87_9BACT</name>
<sequence length="126" mass="14090">MSADQLAMLLRNAALPRSGLKKIAISTLEGYELVQATDIIRCESDSNYTTIYLKGNTKIVASKTLKDIEELLEEHSFFRVHHSHLVNLNEINKYVKGDGGYLVMSDQSTVNVARSRKDALLNFFAA</sequence>
<comment type="caution">
    <text evidence="2">The sequence shown here is derived from an EMBL/GenBank/DDBJ whole genome shotgun (WGS) entry which is preliminary data.</text>
</comment>
<dbReference type="Gene3D" id="2.40.50.1020">
    <property type="entry name" value="LytTr DNA-binding domain"/>
    <property type="match status" value="1"/>
</dbReference>
<gene>
    <name evidence="2" type="ORF">GCM10023189_52060</name>
</gene>
<dbReference type="EMBL" id="BAABHD010000082">
    <property type="protein sequence ID" value="GAA4467783.1"/>
    <property type="molecule type" value="Genomic_DNA"/>
</dbReference>
<dbReference type="InterPro" id="IPR046947">
    <property type="entry name" value="LytR-like"/>
</dbReference>
<dbReference type="PROSITE" id="PS50930">
    <property type="entry name" value="HTH_LYTTR"/>
    <property type="match status" value="1"/>
</dbReference>
<proteinExistence type="predicted"/>
<protein>
    <recommendedName>
        <fullName evidence="1">HTH LytTR-type domain-containing protein</fullName>
    </recommendedName>
</protein>
<organism evidence="2 3">
    <name type="scientific">Nibrella saemangeumensis</name>
    <dbReference type="NCBI Taxonomy" id="1084526"/>
    <lineage>
        <taxon>Bacteria</taxon>
        <taxon>Pseudomonadati</taxon>
        <taxon>Bacteroidota</taxon>
        <taxon>Cytophagia</taxon>
        <taxon>Cytophagales</taxon>
        <taxon>Spirosomataceae</taxon>
        <taxon>Nibrella</taxon>
    </lineage>
</organism>
<keyword evidence="3" id="KW-1185">Reference proteome</keyword>